<feature type="domain" description="Histidine kinase" evidence="15">
    <location>
        <begin position="450"/>
        <end position="557"/>
    </location>
</feature>
<dbReference type="InterPro" id="IPR003594">
    <property type="entry name" value="HATPase_dom"/>
</dbReference>
<dbReference type="InterPro" id="IPR010559">
    <property type="entry name" value="Sig_transdc_His_kin_internal"/>
</dbReference>
<keyword evidence="4" id="KW-1003">Cell membrane</keyword>
<dbReference type="Pfam" id="PF02518">
    <property type="entry name" value="HATPase_c"/>
    <property type="match status" value="1"/>
</dbReference>
<evidence type="ECO:0000256" key="7">
    <source>
        <dbReference type="ARBA" id="ARBA00022692"/>
    </source>
</evidence>
<evidence type="ECO:0000256" key="12">
    <source>
        <dbReference type="ARBA" id="ARBA00023012"/>
    </source>
</evidence>
<dbReference type="GO" id="GO:0005524">
    <property type="term" value="F:ATP binding"/>
    <property type="evidence" value="ECO:0007669"/>
    <property type="project" value="UniProtKB-KW"/>
</dbReference>
<evidence type="ECO:0000256" key="6">
    <source>
        <dbReference type="ARBA" id="ARBA00022679"/>
    </source>
</evidence>
<keyword evidence="12" id="KW-0902">Two-component regulatory system</keyword>
<accession>A0A4Y8LW52</accession>
<dbReference type="PANTHER" id="PTHR34220:SF7">
    <property type="entry name" value="SENSOR HISTIDINE KINASE YPDA"/>
    <property type="match status" value="1"/>
</dbReference>
<protein>
    <recommendedName>
        <fullName evidence="3">histidine kinase</fullName>
        <ecNumber evidence="3">2.7.13.3</ecNumber>
    </recommendedName>
</protein>
<comment type="catalytic activity">
    <reaction evidence="1">
        <text>ATP + protein L-histidine = ADP + protein N-phospho-L-histidine.</text>
        <dbReference type="EC" id="2.7.13.3"/>
    </reaction>
</comment>
<dbReference type="SUPFAM" id="SSF55874">
    <property type="entry name" value="ATPase domain of HSP90 chaperone/DNA topoisomerase II/histidine kinase"/>
    <property type="match status" value="1"/>
</dbReference>
<sequence>MTVLVVFFVSIVLYNKFNRMSENNTSLGNQQVIYQVASNLEYYIRSMTAIFSSVENQIKSSGELPNDLLNERLDTIFHTREDLVTIALFTEAGQRMTALPSADMRSNTHLTSQNWFRSAIENPNHLSFSVPHVQNLFKGEYKWVVSMSKGIKLKTANGEEINAVLLVDANFKLIDDLSRSVKLGQKGYAYIIDDSAGNIIYHPQQQLIYAGLKYENVEQALKYTFGSYFDDSTGVDRLITIQTVNNVGWKIVGVSYMDEIVTTRKEISTFLLWLLLAVMAFVLLITLYMSAKISQPIKRLEKSMQMVERGNFDIHIPIRRDDEVGRLSRRFNLMVNRIRELMKQNIHEQEAKRKSELEVLQSQIHPHFLYNTLNSVVRLAGTGKNEDVITMITSLSRFFRISLSKGERFISVADELEHIRNYLIIQKMRYKNKFEYAIEAEEEALACKTLKLVLQPLVENSIYHGIEPSAEDGFIRISAKVVDEKLCLQIKDNGLGIAPDKLRDLLTDLGRNGEGSGIGLRNVHERIRLNYGEEYGLQIESEREEGTIVSVWLPCVQEGVES</sequence>
<evidence type="ECO:0000313" key="17">
    <source>
        <dbReference type="EMBL" id="TFE25846.1"/>
    </source>
</evidence>
<dbReference type="InterPro" id="IPR036890">
    <property type="entry name" value="HATPase_C_sf"/>
</dbReference>
<dbReference type="CDD" id="cd06225">
    <property type="entry name" value="HAMP"/>
    <property type="match status" value="1"/>
</dbReference>
<dbReference type="RefSeq" id="WP_135152637.1">
    <property type="nucleotide sequence ID" value="NZ_SOMN01000017.1"/>
</dbReference>
<dbReference type="InterPro" id="IPR005467">
    <property type="entry name" value="His_kinase_dom"/>
</dbReference>
<dbReference type="Pfam" id="PF02743">
    <property type="entry name" value="dCache_1"/>
    <property type="match status" value="1"/>
</dbReference>
<dbReference type="PROSITE" id="PS50885">
    <property type="entry name" value="HAMP"/>
    <property type="match status" value="1"/>
</dbReference>
<dbReference type="SUPFAM" id="SSF158472">
    <property type="entry name" value="HAMP domain-like"/>
    <property type="match status" value="1"/>
</dbReference>
<dbReference type="EMBL" id="SOMN01000017">
    <property type="protein sequence ID" value="TFE25846.1"/>
    <property type="molecule type" value="Genomic_DNA"/>
</dbReference>
<keyword evidence="7 14" id="KW-0812">Transmembrane</keyword>
<keyword evidence="13 14" id="KW-0472">Membrane</keyword>
<dbReference type="Proteomes" id="UP000297900">
    <property type="component" value="Unassembled WGS sequence"/>
</dbReference>
<evidence type="ECO:0000256" key="10">
    <source>
        <dbReference type="ARBA" id="ARBA00022840"/>
    </source>
</evidence>
<dbReference type="PROSITE" id="PS50109">
    <property type="entry name" value="HIS_KIN"/>
    <property type="match status" value="1"/>
</dbReference>
<gene>
    <name evidence="17" type="ORF">E2980_12860</name>
</gene>
<organism evidence="17 18">
    <name type="scientific">Cohnella luojiensis</name>
    <dbReference type="NCBI Taxonomy" id="652876"/>
    <lineage>
        <taxon>Bacteria</taxon>
        <taxon>Bacillati</taxon>
        <taxon>Bacillota</taxon>
        <taxon>Bacilli</taxon>
        <taxon>Bacillales</taxon>
        <taxon>Paenibacillaceae</taxon>
        <taxon>Cohnella</taxon>
    </lineage>
</organism>
<dbReference type="InterPro" id="IPR004358">
    <property type="entry name" value="Sig_transdc_His_kin-like_C"/>
</dbReference>
<proteinExistence type="predicted"/>
<evidence type="ECO:0000259" key="15">
    <source>
        <dbReference type="PROSITE" id="PS50109"/>
    </source>
</evidence>
<keyword evidence="5" id="KW-0597">Phosphoprotein</keyword>
<dbReference type="AlphaFoldDB" id="A0A4Y8LW52"/>
<keyword evidence="9 17" id="KW-0418">Kinase</keyword>
<name>A0A4Y8LW52_9BACL</name>
<keyword evidence="10" id="KW-0067">ATP-binding</keyword>
<dbReference type="PRINTS" id="PR00344">
    <property type="entry name" value="BCTRLSENSOR"/>
</dbReference>
<dbReference type="CDD" id="cd12912">
    <property type="entry name" value="PDC2_MCP_like"/>
    <property type="match status" value="1"/>
</dbReference>
<dbReference type="InterPro" id="IPR033479">
    <property type="entry name" value="dCache_1"/>
</dbReference>
<evidence type="ECO:0000256" key="11">
    <source>
        <dbReference type="ARBA" id="ARBA00022989"/>
    </source>
</evidence>
<dbReference type="Gene3D" id="3.30.565.10">
    <property type="entry name" value="Histidine kinase-like ATPase, C-terminal domain"/>
    <property type="match status" value="1"/>
</dbReference>
<evidence type="ECO:0000256" key="4">
    <source>
        <dbReference type="ARBA" id="ARBA00022475"/>
    </source>
</evidence>
<dbReference type="EC" id="2.7.13.3" evidence="3"/>
<evidence type="ECO:0000256" key="8">
    <source>
        <dbReference type="ARBA" id="ARBA00022741"/>
    </source>
</evidence>
<keyword evidence="18" id="KW-1185">Reference proteome</keyword>
<dbReference type="GO" id="GO:0005886">
    <property type="term" value="C:plasma membrane"/>
    <property type="evidence" value="ECO:0007669"/>
    <property type="project" value="UniProtKB-SubCell"/>
</dbReference>
<evidence type="ECO:0000256" key="13">
    <source>
        <dbReference type="ARBA" id="ARBA00023136"/>
    </source>
</evidence>
<dbReference type="SMART" id="SM00304">
    <property type="entry name" value="HAMP"/>
    <property type="match status" value="1"/>
</dbReference>
<evidence type="ECO:0000256" key="2">
    <source>
        <dbReference type="ARBA" id="ARBA00004651"/>
    </source>
</evidence>
<dbReference type="Gene3D" id="6.10.340.10">
    <property type="match status" value="1"/>
</dbReference>
<evidence type="ECO:0000256" key="1">
    <source>
        <dbReference type="ARBA" id="ARBA00000085"/>
    </source>
</evidence>
<keyword evidence="6" id="KW-0808">Transferase</keyword>
<dbReference type="Pfam" id="PF00672">
    <property type="entry name" value="HAMP"/>
    <property type="match status" value="1"/>
</dbReference>
<evidence type="ECO:0000256" key="9">
    <source>
        <dbReference type="ARBA" id="ARBA00022777"/>
    </source>
</evidence>
<feature type="transmembrane region" description="Helical" evidence="14">
    <location>
        <begin position="270"/>
        <end position="289"/>
    </location>
</feature>
<evidence type="ECO:0000256" key="3">
    <source>
        <dbReference type="ARBA" id="ARBA00012438"/>
    </source>
</evidence>
<dbReference type="Gene3D" id="3.30.450.20">
    <property type="entry name" value="PAS domain"/>
    <property type="match status" value="2"/>
</dbReference>
<evidence type="ECO:0000313" key="18">
    <source>
        <dbReference type="Proteomes" id="UP000297900"/>
    </source>
</evidence>
<keyword evidence="11 14" id="KW-1133">Transmembrane helix</keyword>
<evidence type="ECO:0000256" key="5">
    <source>
        <dbReference type="ARBA" id="ARBA00022553"/>
    </source>
</evidence>
<dbReference type="InterPro" id="IPR050640">
    <property type="entry name" value="Bact_2-comp_sensor_kinase"/>
</dbReference>
<dbReference type="GO" id="GO:0000155">
    <property type="term" value="F:phosphorelay sensor kinase activity"/>
    <property type="evidence" value="ECO:0007669"/>
    <property type="project" value="InterPro"/>
</dbReference>
<reference evidence="17 18" key="1">
    <citation type="submission" date="2019-03" db="EMBL/GenBank/DDBJ databases">
        <title>Cohnella endophytica sp. nov., a novel endophytic bacterium isolated from bark of Sonneratia apetala.</title>
        <authorList>
            <person name="Tuo L."/>
        </authorList>
    </citation>
    <scope>NUCLEOTIDE SEQUENCE [LARGE SCALE GENOMIC DNA]</scope>
    <source>
        <strain evidence="17 18">CCTCC AB 208254</strain>
    </source>
</reference>
<dbReference type="SMART" id="SM00387">
    <property type="entry name" value="HATPase_c"/>
    <property type="match status" value="1"/>
</dbReference>
<evidence type="ECO:0000259" key="16">
    <source>
        <dbReference type="PROSITE" id="PS50885"/>
    </source>
</evidence>
<comment type="caution">
    <text evidence="17">The sequence shown here is derived from an EMBL/GenBank/DDBJ whole genome shotgun (WGS) entry which is preliminary data.</text>
</comment>
<feature type="domain" description="HAMP" evidence="16">
    <location>
        <begin position="291"/>
        <end position="343"/>
    </location>
</feature>
<comment type="subcellular location">
    <subcellularLocation>
        <location evidence="2">Cell membrane</location>
        <topology evidence="2">Multi-pass membrane protein</topology>
    </subcellularLocation>
</comment>
<dbReference type="Pfam" id="PF06580">
    <property type="entry name" value="His_kinase"/>
    <property type="match status" value="1"/>
</dbReference>
<dbReference type="PANTHER" id="PTHR34220">
    <property type="entry name" value="SENSOR HISTIDINE KINASE YPDA"/>
    <property type="match status" value="1"/>
</dbReference>
<dbReference type="OrthoDB" id="9776552at2"/>
<dbReference type="InterPro" id="IPR003660">
    <property type="entry name" value="HAMP_dom"/>
</dbReference>
<keyword evidence="8" id="KW-0547">Nucleotide-binding</keyword>
<evidence type="ECO:0000256" key="14">
    <source>
        <dbReference type="SAM" id="Phobius"/>
    </source>
</evidence>